<sequence length="248" mass="28426">MKNKKVFNGKKIRLIILLLLTIIIFTGCNSEVEISKNSTKESQELDNKIILEEKIIKISKLIIEHDEDGDGIKDLDDILDGARKDVQNKPRYHSAYYSGGYPPDYEGVCTDTIWRSFKSAGYNLKQMVDKDIKENTNAYPRVNGEPDPNIDFRRVPNLISFFKSHATVLTTEIITNDAKNLEEWQGGDIVVFGKPVDHIAIISDIRRQDGVPYIIHNGGPYTKEEDALLYWHENISPIVYHFRFPEVD</sequence>
<dbReference type="InterPro" id="IPR009706">
    <property type="entry name" value="DUF1287"/>
</dbReference>
<evidence type="ECO:0000313" key="1">
    <source>
        <dbReference type="EMBL" id="WFD11916.1"/>
    </source>
</evidence>
<dbReference type="EMBL" id="CP120733">
    <property type="protein sequence ID" value="WFD11916.1"/>
    <property type="molecule type" value="Genomic_DNA"/>
</dbReference>
<dbReference type="Pfam" id="PF06940">
    <property type="entry name" value="DUF1287"/>
    <property type="match status" value="1"/>
</dbReference>
<protein>
    <submittedName>
        <fullName evidence="1">DUF1287 domain-containing protein</fullName>
    </submittedName>
</protein>
<dbReference type="Proteomes" id="UP001222800">
    <property type="component" value="Chromosome"/>
</dbReference>
<reference evidence="1 2" key="1">
    <citation type="submission" date="2023-03" db="EMBL/GenBank/DDBJ databases">
        <title>Complete genome sequence of Tepidibacter sp. SWIR-1, isolated from a deep-sea hydrothermal vent.</title>
        <authorList>
            <person name="Li X."/>
        </authorList>
    </citation>
    <scope>NUCLEOTIDE SEQUENCE [LARGE SCALE GENOMIC DNA]</scope>
    <source>
        <strain evidence="1 2">SWIR-1</strain>
    </source>
</reference>
<keyword evidence="2" id="KW-1185">Reference proteome</keyword>
<gene>
    <name evidence="1" type="ORF">P4S50_07525</name>
</gene>
<dbReference type="RefSeq" id="WP_277734137.1">
    <property type="nucleotide sequence ID" value="NZ_CP120733.1"/>
</dbReference>
<proteinExistence type="predicted"/>
<name>A0ABY8EG39_9FIRM</name>
<organism evidence="1 2">
    <name type="scientific">Tepidibacter hydrothermalis</name>
    <dbReference type="NCBI Taxonomy" id="3036126"/>
    <lineage>
        <taxon>Bacteria</taxon>
        <taxon>Bacillati</taxon>
        <taxon>Bacillota</taxon>
        <taxon>Clostridia</taxon>
        <taxon>Peptostreptococcales</taxon>
        <taxon>Peptostreptococcaceae</taxon>
        <taxon>Tepidibacter</taxon>
    </lineage>
</organism>
<accession>A0ABY8EG39</accession>
<dbReference type="PROSITE" id="PS51257">
    <property type="entry name" value="PROKAR_LIPOPROTEIN"/>
    <property type="match status" value="1"/>
</dbReference>
<evidence type="ECO:0000313" key="2">
    <source>
        <dbReference type="Proteomes" id="UP001222800"/>
    </source>
</evidence>